<evidence type="ECO:0000313" key="2">
    <source>
        <dbReference type="EMBL" id="KAJ8906586.1"/>
    </source>
</evidence>
<gene>
    <name evidence="2" type="ORF">NDN08_003079</name>
</gene>
<comment type="caution">
    <text evidence="2">The sequence shown here is derived from an EMBL/GenBank/DDBJ whole genome shotgun (WGS) entry which is preliminary data.</text>
</comment>
<dbReference type="GO" id="GO:0005829">
    <property type="term" value="C:cytosol"/>
    <property type="evidence" value="ECO:0007669"/>
    <property type="project" value="TreeGrafter"/>
</dbReference>
<dbReference type="InterPro" id="IPR050967">
    <property type="entry name" value="Thiamine_Salvage_TenA"/>
</dbReference>
<feature type="domain" description="Thiaminase-2/PQQC" evidence="1">
    <location>
        <begin position="13"/>
        <end position="206"/>
    </location>
</feature>
<evidence type="ECO:0000313" key="3">
    <source>
        <dbReference type="Proteomes" id="UP001157974"/>
    </source>
</evidence>
<dbReference type="Proteomes" id="UP001157974">
    <property type="component" value="Unassembled WGS sequence"/>
</dbReference>
<reference evidence="2 3" key="1">
    <citation type="journal article" date="2023" name="Nat. Commun.">
        <title>Origin of minicircular mitochondrial genomes in red algae.</title>
        <authorList>
            <person name="Lee Y."/>
            <person name="Cho C.H."/>
            <person name="Lee Y.M."/>
            <person name="Park S.I."/>
            <person name="Yang J.H."/>
            <person name="West J.A."/>
            <person name="Bhattacharya D."/>
            <person name="Yoon H.S."/>
        </authorList>
    </citation>
    <scope>NUCLEOTIDE SEQUENCE [LARGE SCALE GENOMIC DNA]</scope>
    <source>
        <strain evidence="2 3">CCMP1338</strain>
        <tissue evidence="2">Whole cell</tissue>
    </source>
</reference>
<dbReference type="AlphaFoldDB" id="A0AAV8UYA5"/>
<dbReference type="EMBL" id="JAMWBK010000003">
    <property type="protein sequence ID" value="KAJ8906586.1"/>
    <property type="molecule type" value="Genomic_DNA"/>
</dbReference>
<dbReference type="InterPro" id="IPR004305">
    <property type="entry name" value="Thiaminase-2/PQQC"/>
</dbReference>
<evidence type="ECO:0000259" key="1">
    <source>
        <dbReference type="Pfam" id="PF03070"/>
    </source>
</evidence>
<proteinExistence type="predicted"/>
<dbReference type="PANTHER" id="PTHR43198">
    <property type="entry name" value="BIFUNCTIONAL TH2 PROTEIN"/>
    <property type="match status" value="1"/>
</dbReference>
<keyword evidence="3" id="KW-1185">Reference proteome</keyword>
<dbReference type="Gene3D" id="1.20.910.10">
    <property type="entry name" value="Heme oxygenase-like"/>
    <property type="match status" value="1"/>
</dbReference>
<accession>A0AAV8UYA5</accession>
<name>A0AAV8UYA5_9RHOD</name>
<dbReference type="PANTHER" id="PTHR43198:SF2">
    <property type="entry name" value="SI:CH1073-67J19.1-RELATED"/>
    <property type="match status" value="1"/>
</dbReference>
<dbReference type="GO" id="GO:0006772">
    <property type="term" value="P:thiamine metabolic process"/>
    <property type="evidence" value="ECO:0007669"/>
    <property type="project" value="UniProtKB-ARBA"/>
</dbReference>
<dbReference type="SUPFAM" id="SSF48613">
    <property type="entry name" value="Heme oxygenase-like"/>
    <property type="match status" value="1"/>
</dbReference>
<sequence length="214" mass="24481">MTLSEDLWHENVEHFRSCTVHPFLTGIVNGDLELDCFKEYIAQDAYFLELFAKAYSALASRALEWSNFLRLHALVQGVVEERQLHNEYAQRWSVDLSDSKPLASTIAYTNLIFGYLDRFPGSLSPLASMLPCMKLYLELARWVAEQDSYQAESNPYSEWVSTYASSSFEELVRTLEDLVGTHCSKDEITSEMYSSAMKCEYDFFSAVIKNPSTP</sequence>
<protein>
    <recommendedName>
        <fullName evidence="1">Thiaminase-2/PQQC domain-containing protein</fullName>
    </recommendedName>
</protein>
<organism evidence="2 3">
    <name type="scientific">Rhodosorus marinus</name>
    <dbReference type="NCBI Taxonomy" id="101924"/>
    <lineage>
        <taxon>Eukaryota</taxon>
        <taxon>Rhodophyta</taxon>
        <taxon>Stylonematophyceae</taxon>
        <taxon>Stylonematales</taxon>
        <taxon>Stylonemataceae</taxon>
        <taxon>Rhodosorus</taxon>
    </lineage>
</organism>
<dbReference type="InterPro" id="IPR016084">
    <property type="entry name" value="Haem_Oase-like_multi-hlx"/>
</dbReference>
<dbReference type="Pfam" id="PF03070">
    <property type="entry name" value="TENA_THI-4"/>
    <property type="match status" value="1"/>
</dbReference>